<dbReference type="GO" id="GO:0016020">
    <property type="term" value="C:membrane"/>
    <property type="evidence" value="ECO:0007669"/>
    <property type="project" value="UniProtKB-SubCell"/>
</dbReference>
<comment type="caution">
    <text evidence="4">The sequence shown here is derived from an EMBL/GenBank/DDBJ whole genome shotgun (WGS) entry which is preliminary data.</text>
</comment>
<evidence type="ECO:0000256" key="1">
    <source>
        <dbReference type="ARBA" id="ARBA00022603"/>
    </source>
</evidence>
<gene>
    <name evidence="4" type="ORF">LSAT_V11C300130450</name>
</gene>
<dbReference type="EC" id="2.1.1.-" evidence="3"/>
<keyword evidence="3" id="KW-0812">Transmembrane</keyword>
<comment type="similarity">
    <text evidence="3">Belongs to the methyltransferase superfamily.</text>
</comment>
<keyword evidence="3" id="KW-0808">Transferase</keyword>
<dbReference type="AlphaFoldDB" id="A0A9R1W8H4"/>
<sequence>MIWTKHNLSFFERFEKFVGRGRLLLELNRVLRPGGYFVWSATPVYKKNEEEDVQIWKEMSSLTEAMCWELITIKKDALNGIGVAIYQKPESNECYNERKIQEPPMCNPDDDPNTAW</sequence>
<evidence type="ECO:0000313" key="5">
    <source>
        <dbReference type="Proteomes" id="UP000235145"/>
    </source>
</evidence>
<evidence type="ECO:0000256" key="2">
    <source>
        <dbReference type="ARBA" id="ARBA00023180"/>
    </source>
</evidence>
<keyword evidence="2 3" id="KW-0325">Glycoprotein</keyword>
<evidence type="ECO:0000256" key="3">
    <source>
        <dbReference type="RuleBase" id="RU366043"/>
    </source>
</evidence>
<organism evidence="4 5">
    <name type="scientific">Lactuca sativa</name>
    <name type="common">Garden lettuce</name>
    <dbReference type="NCBI Taxonomy" id="4236"/>
    <lineage>
        <taxon>Eukaryota</taxon>
        <taxon>Viridiplantae</taxon>
        <taxon>Streptophyta</taxon>
        <taxon>Embryophyta</taxon>
        <taxon>Tracheophyta</taxon>
        <taxon>Spermatophyta</taxon>
        <taxon>Magnoliopsida</taxon>
        <taxon>eudicotyledons</taxon>
        <taxon>Gunneridae</taxon>
        <taxon>Pentapetalae</taxon>
        <taxon>asterids</taxon>
        <taxon>campanulids</taxon>
        <taxon>Asterales</taxon>
        <taxon>Asteraceae</taxon>
        <taxon>Cichorioideae</taxon>
        <taxon>Cichorieae</taxon>
        <taxon>Lactucinae</taxon>
        <taxon>Lactuca</taxon>
    </lineage>
</organism>
<dbReference type="GO" id="GO:0032259">
    <property type="term" value="P:methylation"/>
    <property type="evidence" value="ECO:0007669"/>
    <property type="project" value="UniProtKB-KW"/>
</dbReference>
<dbReference type="Proteomes" id="UP000235145">
    <property type="component" value="Unassembled WGS sequence"/>
</dbReference>
<dbReference type="InterPro" id="IPR004159">
    <property type="entry name" value="Put_SAM_MeTrfase"/>
</dbReference>
<proteinExistence type="inferred from homology"/>
<dbReference type="PANTHER" id="PTHR10108:SF1077">
    <property type="entry name" value="METHYLTRANSFERASE PMT27-RELATED"/>
    <property type="match status" value="1"/>
</dbReference>
<comment type="subcellular location">
    <subcellularLocation>
        <location evidence="3">Membrane</location>
        <topology evidence="3">Single-pass type II membrane protein</topology>
    </subcellularLocation>
</comment>
<keyword evidence="1 3" id="KW-0489">Methyltransferase</keyword>
<keyword evidence="3" id="KW-0735">Signal-anchor</keyword>
<name>A0A9R1W8H4_LACSA</name>
<dbReference type="EMBL" id="NBSK02000003">
    <property type="protein sequence ID" value="KAJ0217980.1"/>
    <property type="molecule type" value="Genomic_DNA"/>
</dbReference>
<dbReference type="Pfam" id="PF03141">
    <property type="entry name" value="Methyltransf_29"/>
    <property type="match status" value="1"/>
</dbReference>
<keyword evidence="5" id="KW-1185">Reference proteome</keyword>
<dbReference type="GO" id="GO:0008168">
    <property type="term" value="F:methyltransferase activity"/>
    <property type="evidence" value="ECO:0007669"/>
    <property type="project" value="UniProtKB-UniRule"/>
</dbReference>
<accession>A0A9R1W8H4</accession>
<dbReference type="PANTHER" id="PTHR10108">
    <property type="entry name" value="SAM-DEPENDENT METHYLTRANSFERASE"/>
    <property type="match status" value="1"/>
</dbReference>
<protein>
    <recommendedName>
        <fullName evidence="3">Methyltransferase</fullName>
        <ecNumber evidence="3">2.1.1.-</ecNumber>
    </recommendedName>
</protein>
<evidence type="ECO:0000313" key="4">
    <source>
        <dbReference type="EMBL" id="KAJ0217980.1"/>
    </source>
</evidence>
<reference evidence="4 5" key="1">
    <citation type="journal article" date="2017" name="Nat. Commun.">
        <title>Genome assembly with in vitro proximity ligation data and whole-genome triplication in lettuce.</title>
        <authorList>
            <person name="Reyes-Chin-Wo S."/>
            <person name="Wang Z."/>
            <person name="Yang X."/>
            <person name="Kozik A."/>
            <person name="Arikit S."/>
            <person name="Song C."/>
            <person name="Xia L."/>
            <person name="Froenicke L."/>
            <person name="Lavelle D.O."/>
            <person name="Truco M.J."/>
            <person name="Xia R."/>
            <person name="Zhu S."/>
            <person name="Xu C."/>
            <person name="Xu H."/>
            <person name="Xu X."/>
            <person name="Cox K."/>
            <person name="Korf I."/>
            <person name="Meyers B.C."/>
            <person name="Michelmore R.W."/>
        </authorList>
    </citation>
    <scope>NUCLEOTIDE SEQUENCE [LARGE SCALE GENOMIC DNA]</scope>
    <source>
        <strain evidence="5">cv. Salinas</strain>
        <tissue evidence="4">Seedlings</tissue>
    </source>
</reference>